<protein>
    <submittedName>
        <fullName evidence="3">Uncharacterized protein</fullName>
    </submittedName>
</protein>
<organism evidence="3 4">
    <name type="scientific">Steccherinum ochraceum</name>
    <dbReference type="NCBI Taxonomy" id="92696"/>
    <lineage>
        <taxon>Eukaryota</taxon>
        <taxon>Fungi</taxon>
        <taxon>Dikarya</taxon>
        <taxon>Basidiomycota</taxon>
        <taxon>Agaricomycotina</taxon>
        <taxon>Agaricomycetes</taxon>
        <taxon>Polyporales</taxon>
        <taxon>Steccherinaceae</taxon>
        <taxon>Steccherinum</taxon>
    </lineage>
</organism>
<keyword evidence="2" id="KW-0732">Signal</keyword>
<keyword evidence="4" id="KW-1185">Reference proteome</keyword>
<gene>
    <name evidence="3" type="ORF">EIP91_011799</name>
</gene>
<sequence length="184" mass="19318">MRFISIAVAAALVTTSALAAPVGLSPSANAKRAKCTGVALRDIDNNVYARCAYDDLQARADFVIPGPSKHGVFPVAHRLPSDQRLNPFDQTPPEEEEPLGPLINQFPAPPPRQAPPVNRQPQGPANLGPPTNPPLQATRPPTNPLPANRPPANGAPLANRPPADNLPATNPPANNNAPPRPPNS</sequence>
<feature type="region of interest" description="Disordered" evidence="1">
    <location>
        <begin position="80"/>
        <end position="184"/>
    </location>
</feature>
<name>A0A4R0RP92_9APHY</name>
<dbReference type="Proteomes" id="UP000292702">
    <property type="component" value="Unassembled WGS sequence"/>
</dbReference>
<feature type="signal peptide" evidence="2">
    <location>
        <begin position="1"/>
        <end position="19"/>
    </location>
</feature>
<dbReference type="AlphaFoldDB" id="A0A4R0RP92"/>
<feature type="compositionally biased region" description="Low complexity" evidence="1">
    <location>
        <begin position="150"/>
        <end position="177"/>
    </location>
</feature>
<evidence type="ECO:0000256" key="1">
    <source>
        <dbReference type="SAM" id="MobiDB-lite"/>
    </source>
</evidence>
<evidence type="ECO:0000256" key="2">
    <source>
        <dbReference type="SAM" id="SignalP"/>
    </source>
</evidence>
<feature type="chain" id="PRO_5020867280" evidence="2">
    <location>
        <begin position="20"/>
        <end position="184"/>
    </location>
</feature>
<evidence type="ECO:0000313" key="3">
    <source>
        <dbReference type="EMBL" id="TCD67935.1"/>
    </source>
</evidence>
<comment type="caution">
    <text evidence="3">The sequence shown here is derived from an EMBL/GenBank/DDBJ whole genome shotgun (WGS) entry which is preliminary data.</text>
</comment>
<reference evidence="3 4" key="1">
    <citation type="submission" date="2018-11" db="EMBL/GenBank/DDBJ databases">
        <title>Genome assembly of Steccherinum ochraceum LE-BIN_3174, the white-rot fungus of the Steccherinaceae family (The Residual Polyporoid clade, Polyporales, Basidiomycota).</title>
        <authorList>
            <person name="Fedorova T.V."/>
            <person name="Glazunova O.A."/>
            <person name="Landesman E.O."/>
            <person name="Moiseenko K.V."/>
            <person name="Psurtseva N.V."/>
            <person name="Savinova O.S."/>
            <person name="Shakhova N.V."/>
            <person name="Tyazhelova T.V."/>
            <person name="Vasina D.V."/>
        </authorList>
    </citation>
    <scope>NUCLEOTIDE SEQUENCE [LARGE SCALE GENOMIC DNA]</scope>
    <source>
        <strain evidence="3 4">LE-BIN_3174</strain>
    </source>
</reference>
<evidence type="ECO:0000313" key="4">
    <source>
        <dbReference type="Proteomes" id="UP000292702"/>
    </source>
</evidence>
<accession>A0A4R0RP92</accession>
<proteinExistence type="predicted"/>
<dbReference type="EMBL" id="RWJN01000081">
    <property type="protein sequence ID" value="TCD67935.1"/>
    <property type="molecule type" value="Genomic_DNA"/>
</dbReference>